<gene>
    <name evidence="2" type="ORF">SAMN05216551_11114</name>
</gene>
<name>A0A1H2PTX7_9BURK</name>
<accession>A0A1H2PTX7</accession>
<feature type="region of interest" description="Disordered" evidence="1">
    <location>
        <begin position="1"/>
        <end position="29"/>
    </location>
</feature>
<sequence>MTRAPSLPYTRNAGMPGSAPGEPGEKGVHISTVPAISPLVGEPPPRGTGALP</sequence>
<reference evidence="3" key="1">
    <citation type="submission" date="2016-09" db="EMBL/GenBank/DDBJ databases">
        <authorList>
            <person name="Varghese N."/>
            <person name="Submissions S."/>
        </authorList>
    </citation>
    <scope>NUCLEOTIDE SEQUENCE [LARGE SCALE GENOMIC DNA]</scope>
    <source>
        <strain evidence="3">JS23</strain>
    </source>
</reference>
<proteinExistence type="predicted"/>
<protein>
    <submittedName>
        <fullName evidence="2">Uncharacterized protein</fullName>
    </submittedName>
</protein>
<dbReference type="AlphaFoldDB" id="A0A1H2PTX7"/>
<organism evidence="2 3">
    <name type="scientific">Chitinasiproducens palmae</name>
    <dbReference type="NCBI Taxonomy" id="1770053"/>
    <lineage>
        <taxon>Bacteria</taxon>
        <taxon>Pseudomonadati</taxon>
        <taxon>Pseudomonadota</taxon>
        <taxon>Betaproteobacteria</taxon>
        <taxon>Burkholderiales</taxon>
        <taxon>Burkholderiaceae</taxon>
        <taxon>Chitinasiproducens</taxon>
    </lineage>
</organism>
<dbReference type="Proteomes" id="UP000243719">
    <property type="component" value="Unassembled WGS sequence"/>
</dbReference>
<evidence type="ECO:0000256" key="1">
    <source>
        <dbReference type="SAM" id="MobiDB-lite"/>
    </source>
</evidence>
<dbReference type="EMBL" id="FNLO01000011">
    <property type="protein sequence ID" value="SDV50234.1"/>
    <property type="molecule type" value="Genomic_DNA"/>
</dbReference>
<evidence type="ECO:0000313" key="2">
    <source>
        <dbReference type="EMBL" id="SDV50234.1"/>
    </source>
</evidence>
<dbReference type="STRING" id="1770053.SAMN05216551_11114"/>
<keyword evidence="3" id="KW-1185">Reference proteome</keyword>
<evidence type="ECO:0000313" key="3">
    <source>
        <dbReference type="Proteomes" id="UP000243719"/>
    </source>
</evidence>